<evidence type="ECO:0000256" key="2">
    <source>
        <dbReference type="ARBA" id="ARBA00006671"/>
    </source>
</evidence>
<dbReference type="RefSeq" id="WP_053085559.1">
    <property type="nucleotide sequence ID" value="NZ_CGIG01000001.1"/>
</dbReference>
<comment type="similarity">
    <text evidence="2">Belongs to the fimbrial protein family.</text>
</comment>
<dbReference type="InterPro" id="IPR050263">
    <property type="entry name" value="Bact_Fimbrial_Adh_Pro"/>
</dbReference>
<evidence type="ECO:0000256" key="4">
    <source>
        <dbReference type="ARBA" id="ARBA00023263"/>
    </source>
</evidence>
<evidence type="ECO:0000313" key="7">
    <source>
        <dbReference type="Proteomes" id="UP000044377"/>
    </source>
</evidence>
<dbReference type="PANTHER" id="PTHR33420">
    <property type="entry name" value="FIMBRIAL SUBUNIT ELFA-RELATED"/>
    <property type="match status" value="1"/>
</dbReference>
<organism evidence="6 7">
    <name type="scientific">Brenneria goodwinii</name>
    <dbReference type="NCBI Taxonomy" id="1109412"/>
    <lineage>
        <taxon>Bacteria</taxon>
        <taxon>Pseudomonadati</taxon>
        <taxon>Pseudomonadota</taxon>
        <taxon>Gammaproteobacteria</taxon>
        <taxon>Enterobacterales</taxon>
        <taxon>Pectobacteriaceae</taxon>
        <taxon>Brenneria</taxon>
    </lineage>
</organism>
<dbReference type="InterPro" id="IPR008966">
    <property type="entry name" value="Adhesion_dom_sf"/>
</dbReference>
<dbReference type="InterPro" id="IPR000259">
    <property type="entry name" value="Adhesion_dom_fimbrial"/>
</dbReference>
<name>A0A0G4K2M2_9GAMM</name>
<dbReference type="OrthoDB" id="6454848at2"/>
<dbReference type="EMBL" id="CGIG01000001">
    <property type="protein sequence ID" value="CPR21575.1"/>
    <property type="molecule type" value="Genomic_DNA"/>
</dbReference>
<dbReference type="PANTHER" id="PTHR33420:SF3">
    <property type="entry name" value="FIMBRIAL SUBUNIT ELFA"/>
    <property type="match status" value="1"/>
</dbReference>
<protein>
    <submittedName>
        <fullName evidence="6">Type-1 fimbrial protein, A chain</fullName>
    </submittedName>
</protein>
<dbReference type="Pfam" id="PF00419">
    <property type="entry name" value="Fimbrial"/>
    <property type="match status" value="1"/>
</dbReference>
<evidence type="ECO:0000313" key="6">
    <source>
        <dbReference type="EMBL" id="CPR21575.1"/>
    </source>
</evidence>
<keyword evidence="3" id="KW-0732">Signal</keyword>
<dbReference type="Gene3D" id="2.60.40.1090">
    <property type="entry name" value="Fimbrial-type adhesion domain"/>
    <property type="match status" value="1"/>
</dbReference>
<accession>A0A0G4K2M2</accession>
<keyword evidence="4" id="KW-0281">Fimbrium</keyword>
<dbReference type="Proteomes" id="UP000044377">
    <property type="component" value="Unassembled WGS sequence"/>
</dbReference>
<dbReference type="SUPFAM" id="SSF49401">
    <property type="entry name" value="Bacterial adhesins"/>
    <property type="match status" value="1"/>
</dbReference>
<dbReference type="GO" id="GO:0009289">
    <property type="term" value="C:pilus"/>
    <property type="evidence" value="ECO:0007669"/>
    <property type="project" value="UniProtKB-SubCell"/>
</dbReference>
<proteinExistence type="inferred from homology"/>
<keyword evidence="7" id="KW-1185">Reference proteome</keyword>
<dbReference type="InterPro" id="IPR036937">
    <property type="entry name" value="Adhesion_dom_fimbrial_sf"/>
</dbReference>
<evidence type="ECO:0000256" key="3">
    <source>
        <dbReference type="ARBA" id="ARBA00022729"/>
    </source>
</evidence>
<evidence type="ECO:0000259" key="5">
    <source>
        <dbReference type="Pfam" id="PF00419"/>
    </source>
</evidence>
<evidence type="ECO:0000256" key="1">
    <source>
        <dbReference type="ARBA" id="ARBA00004561"/>
    </source>
</evidence>
<sequence>MRLPDALHLRAPAAHLSLVVWLWCSLPPAQADLGTTNMQLTATLVSNSCSVSVASQEQTVNMGTLATKAFSAGKAGAPPVRFAINLENCGSAVSSVSATFSGAADANDATLLALNADSIATHVAIAILDKDRNRIPLGNASEQYPLTAGVSDAQLVFYGQYVATQDSVTAGSANGDATFTLNYQ</sequence>
<comment type="subcellular location">
    <subcellularLocation>
        <location evidence="1">Fimbrium</location>
    </subcellularLocation>
</comment>
<feature type="domain" description="Fimbrial-type adhesion" evidence="5">
    <location>
        <begin position="39"/>
        <end position="184"/>
    </location>
</feature>
<dbReference type="STRING" id="1109412.BN1221_04963c"/>
<gene>
    <name evidence="6" type="ORF">BN1221_04963c</name>
</gene>
<dbReference type="AlphaFoldDB" id="A0A0G4K2M2"/>
<dbReference type="GO" id="GO:0043709">
    <property type="term" value="P:cell adhesion involved in single-species biofilm formation"/>
    <property type="evidence" value="ECO:0007669"/>
    <property type="project" value="TreeGrafter"/>
</dbReference>
<reference evidence="7" key="1">
    <citation type="submission" date="2015-01" db="EMBL/GenBank/DDBJ databases">
        <authorList>
            <person name="Paterson Steve"/>
        </authorList>
    </citation>
    <scope>NUCLEOTIDE SEQUENCE [LARGE SCALE GENOMIC DNA]</scope>
    <source>
        <strain evidence="7">OBR1</strain>
    </source>
</reference>